<dbReference type="EMBL" id="CM037014">
    <property type="protein sequence ID" value="KAH7685304.1"/>
    <property type="molecule type" value="Genomic_DNA"/>
</dbReference>
<organism evidence="1 2">
    <name type="scientific">Dioscorea alata</name>
    <name type="common">Purple yam</name>
    <dbReference type="NCBI Taxonomy" id="55571"/>
    <lineage>
        <taxon>Eukaryota</taxon>
        <taxon>Viridiplantae</taxon>
        <taxon>Streptophyta</taxon>
        <taxon>Embryophyta</taxon>
        <taxon>Tracheophyta</taxon>
        <taxon>Spermatophyta</taxon>
        <taxon>Magnoliopsida</taxon>
        <taxon>Liliopsida</taxon>
        <taxon>Dioscoreales</taxon>
        <taxon>Dioscoreaceae</taxon>
        <taxon>Dioscorea</taxon>
    </lineage>
</organism>
<evidence type="ECO:0000313" key="1">
    <source>
        <dbReference type="EMBL" id="KAH7685304.1"/>
    </source>
</evidence>
<dbReference type="Proteomes" id="UP000827976">
    <property type="component" value="Chromosome 4"/>
</dbReference>
<keyword evidence="1" id="KW-0418">Kinase</keyword>
<accession>A0ACB7WBY3</accession>
<protein>
    <submittedName>
        <fullName evidence="1">Non-specific serine/threonine protein kinase protein</fullName>
        <ecNumber evidence="1">2.7.11.1</ecNumber>
    </submittedName>
</protein>
<keyword evidence="2" id="KW-1185">Reference proteome</keyword>
<keyword evidence="1" id="KW-0808">Transferase</keyword>
<comment type="caution">
    <text evidence="1">The sequence shown here is derived from an EMBL/GenBank/DDBJ whole genome shotgun (WGS) entry which is preliminary data.</text>
</comment>
<proteinExistence type="predicted"/>
<evidence type="ECO:0000313" key="2">
    <source>
        <dbReference type="Proteomes" id="UP000827976"/>
    </source>
</evidence>
<sequence length="724" mass="80309">MKVVTKEEEEEEEEEEEGEGEESEKKNKTVVVGVKLDTQSRELLTWALFNLVVSGDRLIALHVILSSNDGPGFDAKAPNLLSLMKDFDAMLAVYEGFCNLKQIDLKLKICRGASIRKALVQEAQCFGAAKLVIGIAKNSRGIGASSSSTSIAKYCAKKMACDCSVLAVCSGKIIFQKPALEMSKTVRHNEKSNRHKRTDSECSFTSKSDAEINSNALYWSSHGSEFFDSMSQSSCGTVEVDENSSVCSPESVSKEEVRPRWKLVRNAVLNDRITSLKVGPKNSMIQWAMRLSNRYSACSVVYSDQKHIKSKIDNTSASDNETRSVVSVETDSSHSSDKIENVICELPKELESLQEKYSSVCRLFDLKELMQMTSNFSQEKLIGKGGSSRVYKGCLPDGKELAVKILKPSSDALRAFVSEIEIITTLNHKNIISLFGFCFENNKLILVYDFLSGGSLEEVLHGEREKSNALSWVDRYKVAIGVAEALDYLHCGSNSQPVIHRDVKSSNILLSDDFQPKLADFGLAQWALSSAPNLTCSDVVGTFGYLAPEYLIYGKVDEKIDVYAFGVVLLELLSGRKPIRTGCPKGEESLVMWAKRVLNDLEKAKELVDPCLSDEYDIDQMERMALAASLCIRRASRCRPQVATVLKLLQGDDEIVKWARSEAKTSEEIDGADNEEHKQDSDIKSHLTLALLDVDDNSLSTNSTEQSFSDEYLQERCSTSFSFV</sequence>
<dbReference type="EC" id="2.7.11.1" evidence="1"/>
<gene>
    <name evidence="1" type="ORF">IHE45_04G031200</name>
</gene>
<name>A0ACB7WBY3_DIOAL</name>
<keyword evidence="1" id="KW-0723">Serine/threonine-protein kinase</keyword>
<reference evidence="2" key="1">
    <citation type="journal article" date="2022" name="Nat. Commun.">
        <title>Chromosome evolution and the genetic basis of agronomically important traits in greater yam.</title>
        <authorList>
            <person name="Bredeson J.V."/>
            <person name="Lyons J.B."/>
            <person name="Oniyinde I.O."/>
            <person name="Okereke N.R."/>
            <person name="Kolade O."/>
            <person name="Nnabue I."/>
            <person name="Nwadili C.O."/>
            <person name="Hribova E."/>
            <person name="Parker M."/>
            <person name="Nwogha J."/>
            <person name="Shu S."/>
            <person name="Carlson J."/>
            <person name="Kariba R."/>
            <person name="Muthemba S."/>
            <person name="Knop K."/>
            <person name="Barton G.J."/>
            <person name="Sherwood A.V."/>
            <person name="Lopez-Montes A."/>
            <person name="Asiedu R."/>
            <person name="Jamnadass R."/>
            <person name="Muchugi A."/>
            <person name="Goodstein D."/>
            <person name="Egesi C.N."/>
            <person name="Featherston J."/>
            <person name="Asfaw A."/>
            <person name="Simpson G.G."/>
            <person name="Dolezel J."/>
            <person name="Hendre P.S."/>
            <person name="Van Deynze A."/>
            <person name="Kumar P.L."/>
            <person name="Obidiegwu J.E."/>
            <person name="Bhattacharjee R."/>
            <person name="Rokhsar D.S."/>
        </authorList>
    </citation>
    <scope>NUCLEOTIDE SEQUENCE [LARGE SCALE GENOMIC DNA]</scope>
    <source>
        <strain evidence="2">cv. TDa95/00328</strain>
    </source>
</reference>